<evidence type="ECO:0000313" key="3">
    <source>
        <dbReference type="Proteomes" id="UP001499843"/>
    </source>
</evidence>
<organism evidence="2 3">
    <name type="scientific">Nonomuraea monospora</name>
    <dbReference type="NCBI Taxonomy" id="568818"/>
    <lineage>
        <taxon>Bacteria</taxon>
        <taxon>Bacillati</taxon>
        <taxon>Actinomycetota</taxon>
        <taxon>Actinomycetes</taxon>
        <taxon>Streptosporangiales</taxon>
        <taxon>Streptosporangiaceae</taxon>
        <taxon>Nonomuraea</taxon>
    </lineage>
</organism>
<dbReference type="InterPro" id="IPR011990">
    <property type="entry name" value="TPR-like_helical_dom_sf"/>
</dbReference>
<comment type="caution">
    <text evidence="2">The sequence shown here is derived from an EMBL/GenBank/DDBJ whole genome shotgun (WGS) entry which is preliminary data.</text>
</comment>
<keyword evidence="3" id="KW-1185">Reference proteome</keyword>
<reference evidence="3" key="1">
    <citation type="journal article" date="2019" name="Int. J. Syst. Evol. Microbiol.">
        <title>The Global Catalogue of Microorganisms (GCM) 10K type strain sequencing project: providing services to taxonomists for standard genome sequencing and annotation.</title>
        <authorList>
            <consortium name="The Broad Institute Genomics Platform"/>
            <consortium name="The Broad Institute Genome Sequencing Center for Infectious Disease"/>
            <person name="Wu L."/>
            <person name="Ma J."/>
        </authorList>
    </citation>
    <scope>NUCLEOTIDE SEQUENCE [LARGE SCALE GENOMIC DNA]</scope>
    <source>
        <strain evidence="3">JCM 16114</strain>
    </source>
</reference>
<evidence type="ECO:0000313" key="2">
    <source>
        <dbReference type="EMBL" id="GAA2212481.1"/>
    </source>
</evidence>
<sequence>MPWPFFGVSEGGGEMNSLERKSADGLAQIRTDEQLAEALQTLSRRRGLTLDAFERATRDNDQRRDRQVLKRSTVSDAFRGKSRITKPLLFSVLDVCDVQDGDTRRAWLAAWERVMRQDPRDRLRVDEAMPRDLGIHSAMTAPGSLDDLPAYVQRDFDFDLRTALSAKGPDRGAFVVMVGTSATGKTRSLYEAVLDLFSDWALEQPSEAADLLELKNLPPRRTVFWLDELQQYLGGRPPLTSECVRTLLRHGNVVVGTLWPDEYAACTSASEDVRRLVKIAHPISVPDSLTVAELDEANRIAERDSRIRVALNTRDAGLTQALAGAPALVMCWEQPATPYTKAIIAAAADGHRLGVHAPLSPELLTDAMFGYLKPAHRVRPAKVWLAEALPHATRPLHGEVAALSPADDGVAGTLAGYTLADYLAQHLRRERRTVCVPHEAWQAFITRLHRASDLRRLADAAKARLRYRYAEPALERLVDEFGDGGAAIELADLLIRQDRFERALDVLRRRLAADPRDWEVGRQLSRAQELWQRVEQIRPAADAGDDAARDRLAEILVDGGISDDLRIREGNGDLIAAERLVERLADRGCVLELRTRADQGQMIAAEVLADLYLAWGETDLLTVRAEAGDRPAQLRLSKLRRDASRAEVAAAELAELRAAVDDGKPEAALQLCTLLFELRDEDGLADELNAGTNGAADRLLALYTATGRHPPGWAARLRSFGLDAEEPAFPGPESTLR</sequence>
<feature type="repeat" description="TPR" evidence="1">
    <location>
        <begin position="484"/>
        <end position="517"/>
    </location>
</feature>
<gene>
    <name evidence="2" type="ORF">GCM10009850_079430</name>
</gene>
<dbReference type="Proteomes" id="UP001499843">
    <property type="component" value="Unassembled WGS sequence"/>
</dbReference>
<evidence type="ECO:0008006" key="4">
    <source>
        <dbReference type="Google" id="ProtNLM"/>
    </source>
</evidence>
<name>A0ABP5PMZ1_9ACTN</name>
<dbReference type="Gene3D" id="1.25.40.10">
    <property type="entry name" value="Tetratricopeptide repeat domain"/>
    <property type="match status" value="1"/>
</dbReference>
<protein>
    <recommendedName>
        <fullName evidence="4">Tetratricopeptide repeat protein</fullName>
    </recommendedName>
</protein>
<proteinExistence type="predicted"/>
<dbReference type="InterPro" id="IPR019734">
    <property type="entry name" value="TPR_rpt"/>
</dbReference>
<accession>A0ABP5PMZ1</accession>
<keyword evidence="1" id="KW-0802">TPR repeat</keyword>
<dbReference type="EMBL" id="BAAAQX010000026">
    <property type="protein sequence ID" value="GAA2212481.1"/>
    <property type="molecule type" value="Genomic_DNA"/>
</dbReference>
<evidence type="ECO:0000256" key="1">
    <source>
        <dbReference type="PROSITE-ProRule" id="PRU00339"/>
    </source>
</evidence>
<dbReference type="PROSITE" id="PS50005">
    <property type="entry name" value="TPR"/>
    <property type="match status" value="1"/>
</dbReference>
<dbReference type="SUPFAM" id="SSF48452">
    <property type="entry name" value="TPR-like"/>
    <property type="match status" value="1"/>
</dbReference>